<dbReference type="AlphaFoldDB" id="A0A7W4FFJ3"/>
<name>A0A7W4FFJ3_GLUDI</name>
<dbReference type="Pfam" id="PF16816">
    <property type="entry name" value="DotD"/>
    <property type="match status" value="1"/>
</dbReference>
<dbReference type="Gene3D" id="3.55.50.60">
    <property type="entry name" value="DotD protein"/>
    <property type="match status" value="1"/>
</dbReference>
<keyword evidence="1" id="KW-0732">Signal</keyword>
<dbReference type="InterPro" id="IPR031817">
    <property type="entry name" value="DotD"/>
</dbReference>
<dbReference type="RefSeq" id="WP_183115845.1">
    <property type="nucleotide sequence ID" value="NZ_JABEQG010000016.1"/>
</dbReference>
<proteinExistence type="predicted"/>
<reference evidence="2 3" key="1">
    <citation type="submission" date="2020-04" db="EMBL/GenBank/DDBJ databases">
        <title>Description of novel Gluconacetobacter.</title>
        <authorList>
            <person name="Sombolestani A."/>
        </authorList>
    </citation>
    <scope>NUCLEOTIDE SEQUENCE [LARGE SCALE GENOMIC DNA]</scope>
    <source>
        <strain evidence="2 3">LMG 7603</strain>
    </source>
</reference>
<feature type="chain" id="PRO_5030679544" evidence="1">
    <location>
        <begin position="19"/>
        <end position="143"/>
    </location>
</feature>
<evidence type="ECO:0000313" key="2">
    <source>
        <dbReference type="EMBL" id="MBB2156614.1"/>
    </source>
</evidence>
<evidence type="ECO:0000256" key="1">
    <source>
        <dbReference type="SAM" id="SignalP"/>
    </source>
</evidence>
<accession>A0A7W4FFJ3</accession>
<organism evidence="2 3">
    <name type="scientific">Gluconacetobacter diazotrophicus</name>
    <name type="common">Acetobacter diazotrophicus</name>
    <dbReference type="NCBI Taxonomy" id="33996"/>
    <lineage>
        <taxon>Bacteria</taxon>
        <taxon>Pseudomonadati</taxon>
        <taxon>Pseudomonadota</taxon>
        <taxon>Alphaproteobacteria</taxon>
        <taxon>Acetobacterales</taxon>
        <taxon>Acetobacteraceae</taxon>
        <taxon>Gluconacetobacter</taxon>
    </lineage>
</organism>
<dbReference type="EMBL" id="JABEQG010000016">
    <property type="protein sequence ID" value="MBB2156614.1"/>
    <property type="molecule type" value="Genomic_DNA"/>
</dbReference>
<keyword evidence="2" id="KW-0449">Lipoprotein</keyword>
<dbReference type="InterPro" id="IPR038140">
    <property type="entry name" value="DotD_sf"/>
</dbReference>
<comment type="caution">
    <text evidence="2">The sequence shown here is derived from an EMBL/GenBank/DDBJ whole genome shotgun (WGS) entry which is preliminary data.</text>
</comment>
<protein>
    <submittedName>
        <fullName evidence="2">DotD/TraH family lipoprotein</fullName>
    </submittedName>
</protein>
<feature type="signal peptide" evidence="1">
    <location>
        <begin position="1"/>
        <end position="18"/>
    </location>
</feature>
<gene>
    <name evidence="2" type="ORF">HLH33_09885</name>
</gene>
<dbReference type="Proteomes" id="UP000550787">
    <property type="component" value="Unassembled WGS sequence"/>
</dbReference>
<sequence>MTTAAYIATWTLCWTAMALLTGCSSSPPPPVEQPITQDMNLVLSALDAHAAVRFPMLRSGSVLPAEMNRPVDWHWSGHITDGVRLIATKVGYTAIVPERNDGPVVSIDRENVPIHSVLDELAAAAGTRMTIEVDIPSHVIRAY</sequence>
<evidence type="ECO:0000313" key="3">
    <source>
        <dbReference type="Proteomes" id="UP000550787"/>
    </source>
</evidence>